<dbReference type="InParanoid" id="F0YMC6"/>
<dbReference type="InterPro" id="IPR027410">
    <property type="entry name" value="TCP-1-like_intermed_sf"/>
</dbReference>
<dbReference type="EMBL" id="GL833163">
    <property type="protein sequence ID" value="EGB03709.1"/>
    <property type="molecule type" value="Genomic_DNA"/>
</dbReference>
<reference evidence="2 3" key="1">
    <citation type="journal article" date="2011" name="Proc. Natl. Acad. Sci. U.S.A.">
        <title>Niche of harmful alga Aureococcus anophagefferens revealed through ecogenomics.</title>
        <authorList>
            <person name="Gobler C.J."/>
            <person name="Berry D.L."/>
            <person name="Dyhrman S.T."/>
            <person name="Wilhelm S.W."/>
            <person name="Salamov A."/>
            <person name="Lobanov A.V."/>
            <person name="Zhang Y."/>
            <person name="Collier J.L."/>
            <person name="Wurch L.L."/>
            <person name="Kustka A.B."/>
            <person name="Dill B.D."/>
            <person name="Shah M."/>
            <person name="VerBerkmoes N.C."/>
            <person name="Kuo A."/>
            <person name="Terry A."/>
            <person name="Pangilinan J."/>
            <person name="Lindquist E.A."/>
            <person name="Lucas S."/>
            <person name="Paulsen I.T."/>
            <person name="Hattenrath-Lehmann T.K."/>
            <person name="Talmage S.C."/>
            <person name="Walker E.A."/>
            <person name="Koch F."/>
            <person name="Burson A.M."/>
            <person name="Marcoval M.A."/>
            <person name="Tang Y.Z."/>
            <person name="Lecleir G.R."/>
            <person name="Coyne K.J."/>
            <person name="Berg G.M."/>
            <person name="Bertrand E.M."/>
            <person name="Saito M.A."/>
            <person name="Gladyshev V.N."/>
            <person name="Grigoriev I.V."/>
        </authorList>
    </citation>
    <scope>NUCLEOTIDE SEQUENCE [LARGE SCALE GENOMIC DNA]</scope>
    <source>
        <strain evidence="3">CCMP 1984</strain>
    </source>
</reference>
<dbReference type="RefSeq" id="XP_009041564.1">
    <property type="nucleotide sequence ID" value="XM_009043316.1"/>
</dbReference>
<accession>F0YMC6</accession>
<name>F0YMC6_AURAN</name>
<evidence type="ECO:0008006" key="4">
    <source>
        <dbReference type="Google" id="ProtNLM"/>
    </source>
</evidence>
<dbReference type="KEGG" id="aaf:AURANDRAFT_67775"/>
<evidence type="ECO:0000256" key="1">
    <source>
        <dbReference type="SAM" id="MobiDB-lite"/>
    </source>
</evidence>
<feature type="region of interest" description="Disordered" evidence="1">
    <location>
        <begin position="893"/>
        <end position="990"/>
    </location>
</feature>
<dbReference type="InterPro" id="IPR002423">
    <property type="entry name" value="Cpn60/GroEL/TCP-1"/>
</dbReference>
<dbReference type="Proteomes" id="UP000002729">
    <property type="component" value="Unassembled WGS sequence"/>
</dbReference>
<dbReference type="AlphaFoldDB" id="F0YMC6"/>
<dbReference type="GO" id="GO:0010008">
    <property type="term" value="C:endosome membrane"/>
    <property type="evidence" value="ECO:0007669"/>
    <property type="project" value="TreeGrafter"/>
</dbReference>
<dbReference type="Pfam" id="PF00118">
    <property type="entry name" value="Cpn60_TCP1"/>
    <property type="match status" value="1"/>
</dbReference>
<evidence type="ECO:0000313" key="2">
    <source>
        <dbReference type="EMBL" id="EGB03709.1"/>
    </source>
</evidence>
<dbReference type="PANTHER" id="PTHR45748:SF7">
    <property type="entry name" value="1-PHOSPHATIDYLINOSITOL 3-PHOSPHATE 5-KINASE-RELATED"/>
    <property type="match status" value="1"/>
</dbReference>
<feature type="region of interest" description="Disordered" evidence="1">
    <location>
        <begin position="17"/>
        <end position="39"/>
    </location>
</feature>
<dbReference type="GO" id="GO:0005524">
    <property type="term" value="F:ATP binding"/>
    <property type="evidence" value="ECO:0007669"/>
    <property type="project" value="InterPro"/>
</dbReference>
<dbReference type="PANTHER" id="PTHR45748">
    <property type="entry name" value="1-PHOSPHATIDYLINOSITOL 3-PHOSPHATE 5-KINASE-RELATED"/>
    <property type="match status" value="1"/>
</dbReference>
<dbReference type="eggNOG" id="KOG0230">
    <property type="taxonomic scope" value="Eukaryota"/>
</dbReference>
<feature type="compositionally biased region" description="Basic and acidic residues" evidence="1">
    <location>
        <begin position="968"/>
        <end position="982"/>
    </location>
</feature>
<evidence type="ECO:0000313" key="3">
    <source>
        <dbReference type="Proteomes" id="UP000002729"/>
    </source>
</evidence>
<protein>
    <recommendedName>
        <fullName evidence="4">1-phosphatidylinositol-3-phosphate 5-kinase</fullName>
    </recommendedName>
</protein>
<dbReference type="GeneID" id="20226436"/>
<dbReference type="SUPFAM" id="SSF54849">
    <property type="entry name" value="GroEL-intermediate domain like"/>
    <property type="match status" value="1"/>
</dbReference>
<dbReference type="GO" id="GO:0046854">
    <property type="term" value="P:phosphatidylinositol phosphate biosynthetic process"/>
    <property type="evidence" value="ECO:0007669"/>
    <property type="project" value="TreeGrafter"/>
</dbReference>
<dbReference type="GO" id="GO:0000285">
    <property type="term" value="F:1-phosphatidylinositol-3-phosphate 5-kinase activity"/>
    <property type="evidence" value="ECO:0007669"/>
    <property type="project" value="TreeGrafter"/>
</dbReference>
<dbReference type="SUPFAM" id="SSF52029">
    <property type="entry name" value="GroEL apical domain-like"/>
    <property type="match status" value="1"/>
</dbReference>
<proteinExistence type="predicted"/>
<feature type="compositionally biased region" description="Basic and acidic residues" evidence="1">
    <location>
        <begin position="910"/>
        <end position="925"/>
    </location>
</feature>
<gene>
    <name evidence="2" type="ORF">AURANDRAFT_67775</name>
</gene>
<dbReference type="Gene3D" id="3.50.7.10">
    <property type="entry name" value="GroEL"/>
    <property type="match status" value="1"/>
</dbReference>
<keyword evidence="3" id="KW-1185">Reference proteome</keyword>
<feature type="compositionally biased region" description="Acidic residues" evidence="1">
    <location>
        <begin position="893"/>
        <end position="909"/>
    </location>
</feature>
<dbReference type="FunFam" id="3.50.7.10:FF:000007">
    <property type="entry name" value="1-phosphatidylinositol 3-phosphate 5-kinase isoform X1"/>
    <property type="match status" value="1"/>
</dbReference>
<dbReference type="InterPro" id="IPR027409">
    <property type="entry name" value="GroEL-like_apical_dom_sf"/>
</dbReference>
<feature type="region of interest" description="Disordered" evidence="1">
    <location>
        <begin position="121"/>
        <end position="159"/>
    </location>
</feature>
<organism evidence="3">
    <name type="scientific">Aureococcus anophagefferens</name>
    <name type="common">Harmful bloom alga</name>
    <dbReference type="NCBI Taxonomy" id="44056"/>
    <lineage>
        <taxon>Eukaryota</taxon>
        <taxon>Sar</taxon>
        <taxon>Stramenopiles</taxon>
        <taxon>Ochrophyta</taxon>
        <taxon>Pelagophyceae</taxon>
        <taxon>Pelagomonadales</taxon>
        <taxon>Pelagomonadaceae</taxon>
        <taxon>Aureococcus</taxon>
    </lineage>
</organism>
<dbReference type="OrthoDB" id="158357at2759"/>
<sequence length="1201" mass="133007">MPTLPFAGMRPVSLRYRPSTSCKPGDSIPRAAESEAPRSELEQMSYVNVVADQYQICSPSIGSRFEEPGSRATHDLVSLSTLDQMNLQQEFEEDADHAANKAAMSARSQLTQSKAACSQLTQEGQHKEVGFTDLPAGSHTSRSPRAPLPPADAWSGSDSWGAPGLEKMVTELSLGDQDWAPIILHLAQEACKTVNPDVRRADSMDIRPYIKIKLIPGGTLSGCRYVDGIVFRKDVVHKMMKKGAYTPRILLLAGGIDFQRAHSKLASFSTLIEQEQKYTEIIVEKIVRLRPHLLFVGHSISRQAQEYLHEHDVIAIQRVKPKLMQRIARMTGAVILSSTDHVTSMSQYRQTALGSCQRFQIAKYPSAPLEASTSTEIGRTASCDSPHLKRVRGHGYISYVYLTGSPKVLGCTLVLRGANISKLKQIKQMVRFAVFIAYHLRLECSFFKDAGAMLPLSTATRNTKMAEKSTDGALLSSSLAVDFGDGAIHSQAFSSGAGTHVIKNLPVTSAFDHQSLLVTSVWMSQRAQCASAEVKGILYYTPQDVCLGQFLLDSCFNVDLKFPHGDKKSVLDITQIFYHNDGRIPITVVKMDQPIPGNVMLGQDVENSRNPNYERTIYMWSYCKRCERIVTPLIPMSEDTWKMSFGKFLEVRFYNMAACCRTGGCRHCLQTEHVFYYGCQSLVARFDYERIQPYDICVRKQLPFDSTFHYNELASQYIGVQNLGITLFHSFHIKHTELEAVLDASTPMSEFKEFAASLRAAVLAELSQISHELQSYSKWLQSELAGEVARHDKLSRQINLRTMQFPTQFRRELYIRSSNWNQRFSLLGQLLNSTRDQVRPPAGAGTDPSHAGAIPPGSIDLDFVLAELLRLQNLTEPTYVSSSAIGASLALDEDADDAVVEEDEGDEFHEDAHPEEPELGSKHDLTTTSPESLRLAPSETRAGNNALEFHNKELAKGDRPSFDTPISDLRESSLRPEGEHDSGLNAVRRPTADVARDRAIGGATLRRGYKISSAFARLLGKDSPEEDPWIVPLGELEGGRPRLEAGDRGEVLLVHEEQPTTIIAYSLSTLHYRRALATYMDSNEQQKTHTCESSIGGERAIGSTLRLTAIVAPCEPSCPENVDSYPWAGGLASLLEQDSTANPPACNHRPTLDPVETLSALFRRPTNLVERNNPIGRLNSLQCGKLIVGEVKKKNSASCGL</sequence>
<feature type="compositionally biased region" description="Basic and acidic residues" evidence="1">
    <location>
        <begin position="949"/>
        <end position="961"/>
    </location>
</feature>